<comment type="caution">
    <text evidence="1">The sequence shown here is derived from an EMBL/GenBank/DDBJ whole genome shotgun (WGS) entry which is preliminary data.</text>
</comment>
<dbReference type="GO" id="GO:0003697">
    <property type="term" value="F:single-stranded DNA binding"/>
    <property type="evidence" value="ECO:0007669"/>
    <property type="project" value="TreeGrafter"/>
</dbReference>
<dbReference type="AlphaFoldDB" id="A0A1G4ICP6"/>
<accession>A0A1G4ICP6</accession>
<dbReference type="InterPro" id="IPR027417">
    <property type="entry name" value="P-loop_NTPase"/>
</dbReference>
<proteinExistence type="predicted"/>
<dbReference type="EMBL" id="CZPT02001339">
    <property type="protein sequence ID" value="SCU69987.1"/>
    <property type="molecule type" value="Genomic_DNA"/>
</dbReference>
<sequence length="217" mass="24122">MSLDISRFLPKEINAPPTPLVAHGCFIHGSRSCGKTSFAFQAVINTVVGEKERVIILCQEHVLYEKMPKPFTPLEELNEDALTRIEFAYLSSMAEVVRELSSWTVGSSLPALVVVDDEAFLDAGDERLTAVMLSMLENVSAWAKQINGVFHYIVVTNSYPDRGLREKLPFATFPLIWFTFGSVGSVQVAVAGTSQVSTHPLMLEWRDSLTVRSLWSL</sequence>
<dbReference type="Gene3D" id="3.40.50.300">
    <property type="entry name" value="P-loop containing nucleotide triphosphate hydrolases"/>
    <property type="match status" value="1"/>
</dbReference>
<keyword evidence="2" id="KW-1185">Reference proteome</keyword>
<evidence type="ECO:0000313" key="2">
    <source>
        <dbReference type="Proteomes" id="UP000195570"/>
    </source>
</evidence>
<organism evidence="1 2">
    <name type="scientific">Trypanosoma equiperdum</name>
    <dbReference type="NCBI Taxonomy" id="5694"/>
    <lineage>
        <taxon>Eukaryota</taxon>
        <taxon>Discoba</taxon>
        <taxon>Euglenozoa</taxon>
        <taxon>Kinetoplastea</taxon>
        <taxon>Metakinetoplastina</taxon>
        <taxon>Trypanosomatida</taxon>
        <taxon>Trypanosomatidae</taxon>
        <taxon>Trypanosoma</taxon>
    </lineage>
</organism>
<gene>
    <name evidence="1" type="ORF">TEOVI_000155600</name>
</gene>
<dbReference type="VEuPathDB" id="TriTrypDB:TEOVI_000155600"/>
<dbReference type="PANTHER" id="PTHR28653:SF1">
    <property type="entry name" value="ATPASE SWSAP1"/>
    <property type="match status" value="1"/>
</dbReference>
<reference evidence="1" key="1">
    <citation type="submission" date="2016-09" db="EMBL/GenBank/DDBJ databases">
        <authorList>
            <person name="Hebert L."/>
            <person name="Moumen B."/>
        </authorList>
    </citation>
    <scope>NUCLEOTIDE SEQUENCE [LARGE SCALE GENOMIC DNA]</scope>
    <source>
        <strain evidence="1">OVI</strain>
    </source>
</reference>
<name>A0A1G4ICP6_TRYEQ</name>
<dbReference type="GeneID" id="92375496"/>
<dbReference type="Proteomes" id="UP000195570">
    <property type="component" value="Unassembled WGS sequence"/>
</dbReference>
<protein>
    <submittedName>
        <fullName evidence="1">Uncharacterized protein</fullName>
    </submittedName>
</protein>
<evidence type="ECO:0000313" key="1">
    <source>
        <dbReference type="EMBL" id="SCU69987.1"/>
    </source>
</evidence>
<dbReference type="PANTHER" id="PTHR28653">
    <property type="match status" value="1"/>
</dbReference>
<dbReference type="RefSeq" id="XP_067080867.1">
    <property type="nucleotide sequence ID" value="XM_067224766.1"/>
</dbReference>
<dbReference type="GO" id="GO:0097196">
    <property type="term" value="C:Shu complex"/>
    <property type="evidence" value="ECO:0007669"/>
    <property type="project" value="TreeGrafter"/>
</dbReference>
<dbReference type="GO" id="GO:0000724">
    <property type="term" value="P:double-strand break repair via homologous recombination"/>
    <property type="evidence" value="ECO:0007669"/>
    <property type="project" value="TreeGrafter"/>
</dbReference>